<feature type="domain" description="Glycosyltransferase 2-like" evidence="2">
    <location>
        <begin position="6"/>
        <end position="127"/>
    </location>
</feature>
<dbReference type="PANTHER" id="PTHR43630:SF2">
    <property type="entry name" value="GLYCOSYLTRANSFERASE"/>
    <property type="match status" value="1"/>
</dbReference>
<keyword evidence="1" id="KW-0472">Membrane</keyword>
<feature type="transmembrane region" description="Helical" evidence="1">
    <location>
        <begin position="269"/>
        <end position="287"/>
    </location>
</feature>
<evidence type="ECO:0000313" key="3">
    <source>
        <dbReference type="EMBL" id="PIR13735.1"/>
    </source>
</evidence>
<dbReference type="Pfam" id="PF00535">
    <property type="entry name" value="Glycos_transf_2"/>
    <property type="match status" value="1"/>
</dbReference>
<comment type="caution">
    <text evidence="3">The sequence shown here is derived from an EMBL/GenBank/DDBJ whole genome shotgun (WGS) entry which is preliminary data.</text>
</comment>
<evidence type="ECO:0000313" key="4">
    <source>
        <dbReference type="Proteomes" id="UP000230869"/>
    </source>
</evidence>
<protein>
    <recommendedName>
        <fullName evidence="2">Glycosyltransferase 2-like domain-containing protein</fullName>
    </recommendedName>
</protein>
<dbReference type="InterPro" id="IPR029044">
    <property type="entry name" value="Nucleotide-diphossugar_trans"/>
</dbReference>
<sequence length="330" mass="37621">MKLSVTVILITLNDEKILPDCLDSIRRQKYSGKVKISIVDGGSFDDTVKIAKKYGADLLSRPDLIDSPQERAQIGIRSIQSDIAVFFSADNRFLEDSCLSEMVKPFENDKIAVVETFRYGFFPSSTLLTKYFALIGGADPIAVELGKADRAPFDVESWHSFGVAKNRNGYFDVKFKADPNKIPTLGANGVAIRNSLLKKYPIRDALHTEMCIEFIMKGYHVGFARNAHIVHEITSDLISFCKRRLHWATLYSSSNIRRTYNVFSFQNDFTKLLFIVISSITFVFPFARSLRGYFKYPHLAWFIHPFILFIFVVAYGIQVVSNFFRKIRGI</sequence>
<keyword evidence="1" id="KW-1133">Transmembrane helix</keyword>
<dbReference type="AlphaFoldDB" id="A0A2M6K9K8"/>
<feature type="transmembrane region" description="Helical" evidence="1">
    <location>
        <begin position="299"/>
        <end position="324"/>
    </location>
</feature>
<dbReference type="PANTHER" id="PTHR43630">
    <property type="entry name" value="POLY-BETA-1,6-N-ACETYL-D-GLUCOSAMINE SYNTHASE"/>
    <property type="match status" value="1"/>
</dbReference>
<gene>
    <name evidence="3" type="ORF">COV49_01145</name>
</gene>
<dbReference type="SUPFAM" id="SSF53448">
    <property type="entry name" value="Nucleotide-diphospho-sugar transferases"/>
    <property type="match status" value="1"/>
</dbReference>
<keyword evidence="1" id="KW-0812">Transmembrane</keyword>
<dbReference type="Gene3D" id="3.90.550.10">
    <property type="entry name" value="Spore Coat Polysaccharide Biosynthesis Protein SpsA, Chain A"/>
    <property type="match status" value="1"/>
</dbReference>
<dbReference type="InterPro" id="IPR001173">
    <property type="entry name" value="Glyco_trans_2-like"/>
</dbReference>
<dbReference type="EMBL" id="PCWW01000021">
    <property type="protein sequence ID" value="PIR13735.1"/>
    <property type="molecule type" value="Genomic_DNA"/>
</dbReference>
<evidence type="ECO:0000259" key="2">
    <source>
        <dbReference type="Pfam" id="PF00535"/>
    </source>
</evidence>
<proteinExistence type="predicted"/>
<accession>A0A2M6K9K8</accession>
<evidence type="ECO:0000256" key="1">
    <source>
        <dbReference type="SAM" id="Phobius"/>
    </source>
</evidence>
<organism evidence="3 4">
    <name type="scientific">Candidatus Falkowbacteria bacterium CG11_big_fil_rev_8_21_14_0_20_39_10</name>
    <dbReference type="NCBI Taxonomy" id="1974570"/>
    <lineage>
        <taxon>Bacteria</taxon>
        <taxon>Candidatus Falkowiibacteriota</taxon>
    </lineage>
</organism>
<dbReference type="Proteomes" id="UP000230869">
    <property type="component" value="Unassembled WGS sequence"/>
</dbReference>
<name>A0A2M6K9K8_9BACT</name>
<reference evidence="3 4" key="1">
    <citation type="submission" date="2017-09" db="EMBL/GenBank/DDBJ databases">
        <title>Depth-based differentiation of microbial function through sediment-hosted aquifers and enrichment of novel symbionts in the deep terrestrial subsurface.</title>
        <authorList>
            <person name="Probst A.J."/>
            <person name="Ladd B."/>
            <person name="Jarett J.K."/>
            <person name="Geller-Mcgrath D.E."/>
            <person name="Sieber C.M."/>
            <person name="Emerson J.B."/>
            <person name="Anantharaman K."/>
            <person name="Thomas B.C."/>
            <person name="Malmstrom R."/>
            <person name="Stieglmeier M."/>
            <person name="Klingl A."/>
            <person name="Woyke T."/>
            <person name="Ryan C.M."/>
            <person name="Banfield J.F."/>
        </authorList>
    </citation>
    <scope>NUCLEOTIDE SEQUENCE [LARGE SCALE GENOMIC DNA]</scope>
    <source>
        <strain evidence="3">CG11_big_fil_rev_8_21_14_0_20_39_10</strain>
    </source>
</reference>